<dbReference type="EMBL" id="CP134192">
    <property type="protein sequence ID" value="WPB08328.1"/>
    <property type="molecule type" value="Genomic_DNA"/>
</dbReference>
<keyword evidence="6" id="KW-1185">Reference proteome</keyword>
<sequence length="199" mass="22087">MPSSTTFGATFVPTDDHQRATPLLNEPLTDSPAMTPVPSHDSLAQQYSQNVPVQSPFYTHPPASHEVIPSEKKTHLNVYEKDLEAGNDTPLTPSTDEEHPFSKRIGVEQNTEDTMWPSKQTLKQKYMAEKQQRRQQKGIKVLVPVRERWAALSKRNKLIAKLLLGLFIIGVAVGLGVGISKAVQGSYYVKDGASKPIDR</sequence>
<name>A0A2G5HDQ5_CERBT</name>
<organism evidence="3 5">
    <name type="scientific">Cercospora beticola</name>
    <name type="common">Sugarbeet leaf spot fungus</name>
    <dbReference type="NCBI Taxonomy" id="122368"/>
    <lineage>
        <taxon>Eukaryota</taxon>
        <taxon>Fungi</taxon>
        <taxon>Dikarya</taxon>
        <taxon>Ascomycota</taxon>
        <taxon>Pezizomycotina</taxon>
        <taxon>Dothideomycetes</taxon>
        <taxon>Dothideomycetidae</taxon>
        <taxon>Mycosphaerellales</taxon>
        <taxon>Mycosphaerellaceae</taxon>
        <taxon>Cercospora</taxon>
    </lineage>
</organism>
<evidence type="ECO:0000313" key="3">
    <source>
        <dbReference type="EMBL" id="PIA90625.1"/>
    </source>
</evidence>
<keyword evidence="2" id="KW-1133">Transmembrane helix</keyword>
<gene>
    <name evidence="3" type="ORF">CB0940_11469</name>
    <name evidence="4" type="ORF">RHO25_012994</name>
</gene>
<dbReference type="OrthoDB" id="5387214at2759"/>
<proteinExistence type="predicted"/>
<evidence type="ECO:0000256" key="1">
    <source>
        <dbReference type="SAM" id="MobiDB-lite"/>
    </source>
</evidence>
<dbReference type="Proteomes" id="UP000230605">
    <property type="component" value="Chromosome 9"/>
</dbReference>
<dbReference type="AlphaFoldDB" id="A0A2G5HDQ5"/>
<evidence type="ECO:0000313" key="6">
    <source>
        <dbReference type="Proteomes" id="UP001302367"/>
    </source>
</evidence>
<keyword evidence="2" id="KW-0812">Transmembrane</keyword>
<evidence type="ECO:0000313" key="4">
    <source>
        <dbReference type="EMBL" id="WPB08328.1"/>
    </source>
</evidence>
<reference evidence="3 5" key="1">
    <citation type="submission" date="2015-10" db="EMBL/GenBank/DDBJ databases">
        <title>The cercosporin biosynthetic gene cluster was horizontally transferred to several fungal lineages and shown to be expanded in Cercospora beticola based on microsynteny with recipient genomes.</title>
        <authorList>
            <person name="De Jonge R."/>
            <person name="Ebert M.K."/>
            <person name="Suttle J.C."/>
            <person name="Jurick Ii W.M."/>
            <person name="Secor G.A."/>
            <person name="Thomma B.P."/>
            <person name="Van De Peer Y."/>
            <person name="Bolton M.D."/>
        </authorList>
    </citation>
    <scope>NUCLEOTIDE SEQUENCE [LARGE SCALE GENOMIC DNA]</scope>
    <source>
        <strain evidence="3 5">09-40</strain>
    </source>
</reference>
<accession>A0A2G5HDQ5</accession>
<evidence type="ECO:0000313" key="5">
    <source>
        <dbReference type="Proteomes" id="UP000230605"/>
    </source>
</evidence>
<feature type="region of interest" description="Disordered" evidence="1">
    <location>
        <begin position="1"/>
        <end position="40"/>
    </location>
</feature>
<dbReference type="EMBL" id="LKMD01000107">
    <property type="protein sequence ID" value="PIA90625.1"/>
    <property type="molecule type" value="Genomic_DNA"/>
</dbReference>
<keyword evidence="2" id="KW-0472">Membrane</keyword>
<dbReference type="Proteomes" id="UP001302367">
    <property type="component" value="Chromosome 9"/>
</dbReference>
<reference evidence="4 6" key="2">
    <citation type="submission" date="2023-09" db="EMBL/GenBank/DDBJ databases">
        <title>Complete-Gapless Cercospora beticola genome.</title>
        <authorList>
            <person name="Wyatt N.A."/>
            <person name="Spanner R.E."/>
            <person name="Bolton M.D."/>
        </authorList>
    </citation>
    <scope>NUCLEOTIDE SEQUENCE [LARGE SCALE GENOMIC DNA]</scope>
    <source>
        <strain evidence="4">Cb09-40</strain>
    </source>
</reference>
<feature type="transmembrane region" description="Helical" evidence="2">
    <location>
        <begin position="158"/>
        <end position="179"/>
    </location>
</feature>
<evidence type="ECO:0000256" key="2">
    <source>
        <dbReference type="SAM" id="Phobius"/>
    </source>
</evidence>
<protein>
    <submittedName>
        <fullName evidence="3">Uncharacterized protein</fullName>
    </submittedName>
</protein>